<dbReference type="RefSeq" id="WP_324178345.1">
    <property type="nucleotide sequence ID" value="NZ_BAABAW010000016.1"/>
</dbReference>
<keyword evidence="1" id="KW-0472">Membrane</keyword>
<dbReference type="EMBL" id="JAYKLX010000001">
    <property type="protein sequence ID" value="MEB3344297.1"/>
    <property type="molecule type" value="Genomic_DNA"/>
</dbReference>
<feature type="transmembrane region" description="Helical" evidence="1">
    <location>
        <begin position="44"/>
        <end position="64"/>
    </location>
</feature>
<comment type="caution">
    <text evidence="2">The sequence shown here is derived from an EMBL/GenBank/DDBJ whole genome shotgun (WGS) entry which is preliminary data.</text>
</comment>
<keyword evidence="1" id="KW-1133">Transmembrane helix</keyword>
<evidence type="ECO:0000313" key="2">
    <source>
        <dbReference type="EMBL" id="MEB3344297.1"/>
    </source>
</evidence>
<feature type="transmembrane region" description="Helical" evidence="1">
    <location>
        <begin position="76"/>
        <end position="96"/>
    </location>
</feature>
<keyword evidence="1" id="KW-0812">Transmembrane</keyword>
<proteinExistence type="predicted"/>
<name>A0ABU5ZRU8_9FLAO</name>
<evidence type="ECO:0000256" key="1">
    <source>
        <dbReference type="SAM" id="Phobius"/>
    </source>
</evidence>
<gene>
    <name evidence="2" type="ORF">U6A24_02435</name>
</gene>
<protein>
    <submittedName>
        <fullName evidence="2">Uncharacterized protein</fullName>
    </submittedName>
</protein>
<sequence length="137" mass="16003">MSIQLASLVFDFGMVVLIWIVQLVVYPGLKFYQKNDLIQWHKRYIIKIAYVVMPLMIGQLSLAIVKVFTMFSPDHLIILALITFVWISTFFQFLPMHNQISFGDSDDLILDQLIRKNWFRTVLLILVFLGNLYGFIG</sequence>
<reference evidence="2 3" key="1">
    <citation type="journal article" date="2013" name="Int. J. Syst. Evol. Microbiol.">
        <title>Aquimarina gracilis sp. nov., isolated from the gut microflora of a mussel, Mytilus coruscus, and emended description of Aquimarina spongiae.</title>
        <authorList>
            <person name="Park S.C."/>
            <person name="Choe H.N."/>
            <person name="Baik K.S."/>
            <person name="Seong C.N."/>
        </authorList>
    </citation>
    <scope>NUCLEOTIDE SEQUENCE [LARGE SCALE GENOMIC DNA]</scope>
    <source>
        <strain evidence="2 3">PSC32</strain>
    </source>
</reference>
<accession>A0ABU5ZRU8</accession>
<feature type="transmembrane region" description="Helical" evidence="1">
    <location>
        <begin position="12"/>
        <end position="32"/>
    </location>
</feature>
<dbReference type="Proteomes" id="UP001327027">
    <property type="component" value="Unassembled WGS sequence"/>
</dbReference>
<keyword evidence="3" id="KW-1185">Reference proteome</keyword>
<feature type="transmembrane region" description="Helical" evidence="1">
    <location>
        <begin position="117"/>
        <end position="136"/>
    </location>
</feature>
<organism evidence="2 3">
    <name type="scientific">Aquimarina gracilis</name>
    <dbReference type="NCBI Taxonomy" id="874422"/>
    <lineage>
        <taxon>Bacteria</taxon>
        <taxon>Pseudomonadati</taxon>
        <taxon>Bacteroidota</taxon>
        <taxon>Flavobacteriia</taxon>
        <taxon>Flavobacteriales</taxon>
        <taxon>Flavobacteriaceae</taxon>
        <taxon>Aquimarina</taxon>
    </lineage>
</organism>
<evidence type="ECO:0000313" key="3">
    <source>
        <dbReference type="Proteomes" id="UP001327027"/>
    </source>
</evidence>